<dbReference type="SUPFAM" id="SSF53187">
    <property type="entry name" value="Zn-dependent exopeptidases"/>
    <property type="match status" value="1"/>
</dbReference>
<evidence type="ECO:0000256" key="4">
    <source>
        <dbReference type="ARBA" id="ARBA00022801"/>
    </source>
</evidence>
<evidence type="ECO:0000256" key="2">
    <source>
        <dbReference type="ARBA" id="ARBA00005988"/>
    </source>
</evidence>
<dbReference type="CDD" id="cd06239">
    <property type="entry name" value="M14-like"/>
    <property type="match status" value="1"/>
</dbReference>
<reference evidence="10" key="1">
    <citation type="journal article" date="2019" name="Int. J. Syst. Evol. Microbiol.">
        <title>The Global Catalogue of Microorganisms (GCM) 10K type strain sequencing project: providing services to taxonomists for standard genome sequencing and annotation.</title>
        <authorList>
            <consortium name="The Broad Institute Genomics Platform"/>
            <consortium name="The Broad Institute Genome Sequencing Center for Infectious Disease"/>
            <person name="Wu L."/>
            <person name="Ma J."/>
        </authorList>
    </citation>
    <scope>NUCLEOTIDE SEQUENCE [LARGE SCALE GENOMIC DNA]</scope>
    <source>
        <strain evidence="10">CCUG 60529</strain>
    </source>
</reference>
<evidence type="ECO:0000256" key="6">
    <source>
        <dbReference type="ARBA" id="ARBA00023049"/>
    </source>
</evidence>
<keyword evidence="6" id="KW-0482">Metalloprotease</keyword>
<comment type="cofactor">
    <cofactor evidence="1">
        <name>Zn(2+)</name>
        <dbReference type="ChEBI" id="CHEBI:29105"/>
    </cofactor>
</comment>
<evidence type="ECO:0000256" key="3">
    <source>
        <dbReference type="ARBA" id="ARBA00022670"/>
    </source>
</evidence>
<dbReference type="PROSITE" id="PS52035">
    <property type="entry name" value="PEPTIDASE_M14"/>
    <property type="match status" value="1"/>
</dbReference>
<dbReference type="Gene3D" id="3.40.630.10">
    <property type="entry name" value="Zn peptidases"/>
    <property type="match status" value="1"/>
</dbReference>
<dbReference type="GO" id="GO:0004180">
    <property type="term" value="F:carboxypeptidase activity"/>
    <property type="evidence" value="ECO:0007669"/>
    <property type="project" value="UniProtKB-KW"/>
</dbReference>
<dbReference type="SMART" id="SM00631">
    <property type="entry name" value="Zn_pept"/>
    <property type="match status" value="1"/>
</dbReference>
<proteinExistence type="inferred from homology"/>
<dbReference type="EMBL" id="JBHTIB010000012">
    <property type="protein sequence ID" value="MFD0836315.1"/>
    <property type="molecule type" value="Genomic_DNA"/>
</dbReference>
<dbReference type="Proteomes" id="UP001597011">
    <property type="component" value="Unassembled WGS sequence"/>
</dbReference>
<keyword evidence="4 9" id="KW-0378">Hydrolase</keyword>
<name>A0ABW3BUP5_9FLAO</name>
<dbReference type="PANTHER" id="PTHR11705:SF143">
    <property type="entry name" value="SLL0236 PROTEIN"/>
    <property type="match status" value="1"/>
</dbReference>
<keyword evidence="5" id="KW-0862">Zinc</keyword>
<keyword evidence="3" id="KW-0645">Protease</keyword>
<dbReference type="EC" id="3.4.17.-" evidence="9"/>
<feature type="domain" description="Peptidase M14" evidence="8">
    <location>
        <begin position="16"/>
        <end position="288"/>
    </location>
</feature>
<organism evidence="9 10">
    <name type="scientific">Mariniflexile aquimaris</name>
    <dbReference type="NCBI Taxonomy" id="881009"/>
    <lineage>
        <taxon>Bacteria</taxon>
        <taxon>Pseudomonadati</taxon>
        <taxon>Bacteroidota</taxon>
        <taxon>Flavobacteriia</taxon>
        <taxon>Flavobacteriales</taxon>
        <taxon>Flavobacteriaceae</taxon>
        <taxon>Mariniflexile</taxon>
    </lineage>
</organism>
<protein>
    <submittedName>
        <fullName evidence="9">M14 metallopeptidase family protein</fullName>
        <ecNumber evidence="9">3.4.17.-</ecNumber>
    </submittedName>
</protein>
<dbReference type="RefSeq" id="WP_379942271.1">
    <property type="nucleotide sequence ID" value="NZ_JBHTIB010000012.1"/>
</dbReference>
<accession>A0ABW3BUP5</accession>
<comment type="caution">
    <text evidence="9">The sequence shown here is derived from an EMBL/GenBank/DDBJ whole genome shotgun (WGS) entry which is preliminary data.</text>
</comment>
<dbReference type="InterPro" id="IPR000834">
    <property type="entry name" value="Peptidase_M14"/>
</dbReference>
<evidence type="ECO:0000259" key="8">
    <source>
        <dbReference type="PROSITE" id="PS52035"/>
    </source>
</evidence>
<sequence>MQLDLIKSLFLAYRESHLNHRYITNAHMAPLLDQLKKTIPVEVIGTSVLNNPIYGLQIGTGPKRILMWSQMHGNESTTTKAIFDLLNTLLSDEAAVAPILNGCTLYIIPILNPDGAQAYTRVNANEVDLNRDAQALTQPESKVLRAIFKSFKPHYCYNLHGQRTIFSAGATNKSATVSFLSPAQDAACTITPNRKVAMEVIAVMNAALQQIIPQQVGVYDDAFNLNCVGDTFQSENVPTILFEAGHFNNDYARDITREYIYTSYLVSLNYIALNEVTGAHYVPYLEIPENEKLFLDLIIRNVSKKQGSGEDEVAIGILYQERLVDGRIEFVPIVDKIGDLNGFYAHREIDAKGQEVYNEQGEPLKVNNENVCVIMNNEKISLLPK</sequence>
<keyword evidence="10" id="KW-1185">Reference proteome</keyword>
<dbReference type="Pfam" id="PF00246">
    <property type="entry name" value="Peptidase_M14"/>
    <property type="match status" value="1"/>
</dbReference>
<comment type="similarity">
    <text evidence="2 7">Belongs to the peptidase M14 family.</text>
</comment>
<evidence type="ECO:0000256" key="7">
    <source>
        <dbReference type="PROSITE-ProRule" id="PRU01379"/>
    </source>
</evidence>
<keyword evidence="9" id="KW-0121">Carboxypeptidase</keyword>
<dbReference type="PANTHER" id="PTHR11705">
    <property type="entry name" value="PROTEASE FAMILY M14 CARBOXYPEPTIDASE A,B"/>
    <property type="match status" value="1"/>
</dbReference>
<gene>
    <name evidence="9" type="ORF">ACFQ0I_11095</name>
</gene>
<evidence type="ECO:0000313" key="10">
    <source>
        <dbReference type="Proteomes" id="UP001597011"/>
    </source>
</evidence>
<evidence type="ECO:0000256" key="1">
    <source>
        <dbReference type="ARBA" id="ARBA00001947"/>
    </source>
</evidence>
<evidence type="ECO:0000256" key="5">
    <source>
        <dbReference type="ARBA" id="ARBA00022833"/>
    </source>
</evidence>
<comment type="caution">
    <text evidence="7">Lacks conserved residue(s) required for the propagation of feature annotation.</text>
</comment>
<evidence type="ECO:0000313" key="9">
    <source>
        <dbReference type="EMBL" id="MFD0836315.1"/>
    </source>
</evidence>